<organism evidence="3 4">
    <name type="scientific">Skeletonema marinoi</name>
    <dbReference type="NCBI Taxonomy" id="267567"/>
    <lineage>
        <taxon>Eukaryota</taxon>
        <taxon>Sar</taxon>
        <taxon>Stramenopiles</taxon>
        <taxon>Ochrophyta</taxon>
        <taxon>Bacillariophyta</taxon>
        <taxon>Coscinodiscophyceae</taxon>
        <taxon>Thalassiosirophycidae</taxon>
        <taxon>Thalassiosirales</taxon>
        <taxon>Skeletonemataceae</taxon>
        <taxon>Skeletonema</taxon>
        <taxon>Skeletonema marinoi-dohrnii complex</taxon>
    </lineage>
</organism>
<reference evidence="3" key="1">
    <citation type="submission" date="2023-06" db="EMBL/GenBank/DDBJ databases">
        <title>Survivors Of The Sea: Transcriptome response of Skeletonema marinoi to long-term dormancy.</title>
        <authorList>
            <person name="Pinder M.I.M."/>
            <person name="Kourtchenko O."/>
            <person name="Robertson E.K."/>
            <person name="Larsson T."/>
            <person name="Maumus F."/>
            <person name="Osuna-Cruz C.M."/>
            <person name="Vancaester E."/>
            <person name="Stenow R."/>
            <person name="Vandepoele K."/>
            <person name="Ploug H."/>
            <person name="Bruchert V."/>
            <person name="Godhe A."/>
            <person name="Topel M."/>
        </authorList>
    </citation>
    <scope>NUCLEOTIDE SEQUENCE</scope>
    <source>
        <strain evidence="3">R05AC</strain>
    </source>
</reference>
<protein>
    <submittedName>
        <fullName evidence="3">Uncharacterized protein</fullName>
    </submittedName>
</protein>
<evidence type="ECO:0000313" key="3">
    <source>
        <dbReference type="EMBL" id="KAK1740803.1"/>
    </source>
</evidence>
<accession>A0AAD9DCK7</accession>
<dbReference type="Proteomes" id="UP001224775">
    <property type="component" value="Unassembled WGS sequence"/>
</dbReference>
<name>A0AAD9DCK7_9STRA</name>
<comment type="caution">
    <text evidence="3">The sequence shown here is derived from an EMBL/GenBank/DDBJ whole genome shotgun (WGS) entry which is preliminary data.</text>
</comment>
<keyword evidence="4" id="KW-1185">Reference proteome</keyword>
<feature type="region of interest" description="Disordered" evidence="1">
    <location>
        <begin position="164"/>
        <end position="200"/>
    </location>
</feature>
<feature type="transmembrane region" description="Helical" evidence="2">
    <location>
        <begin position="209"/>
        <end position="228"/>
    </location>
</feature>
<sequence>SQSTQQHRNQNQPPAQPNLYAPANTATEEPIEPQLHHHLLIITMPPKVRVKIPIHVLVYSVGFFPAAAYAYHWYKNAPTDEEFEQQLSKNYSQNIQTSREKHVQMTQFLQNIKDPNNTEQQQRMQEVLLGGRGQQKRHYAVDDSIYGTEEGAKLQMEAVDGSGKIIKKRKKKKKRKDKNDKGGSEDAEGATLANDNVTNDDSNVRLKQSVAGVVVAGTLAAGISMFLGGGKRSQ</sequence>
<proteinExistence type="predicted"/>
<feature type="region of interest" description="Disordered" evidence="1">
    <location>
        <begin position="1"/>
        <end position="21"/>
    </location>
</feature>
<evidence type="ECO:0000256" key="1">
    <source>
        <dbReference type="SAM" id="MobiDB-lite"/>
    </source>
</evidence>
<dbReference type="AlphaFoldDB" id="A0AAD9DCK7"/>
<feature type="non-terminal residue" evidence="3">
    <location>
        <position position="1"/>
    </location>
</feature>
<keyword evidence="2" id="KW-1133">Transmembrane helix</keyword>
<evidence type="ECO:0000313" key="4">
    <source>
        <dbReference type="Proteomes" id="UP001224775"/>
    </source>
</evidence>
<feature type="compositionally biased region" description="Polar residues" evidence="1">
    <location>
        <begin position="1"/>
        <end position="13"/>
    </location>
</feature>
<feature type="compositionally biased region" description="Basic residues" evidence="1">
    <location>
        <begin position="165"/>
        <end position="176"/>
    </location>
</feature>
<feature type="transmembrane region" description="Helical" evidence="2">
    <location>
        <begin position="54"/>
        <end position="74"/>
    </location>
</feature>
<keyword evidence="2" id="KW-0812">Transmembrane</keyword>
<keyword evidence="2" id="KW-0472">Membrane</keyword>
<gene>
    <name evidence="3" type="ORF">QTG54_008898</name>
</gene>
<evidence type="ECO:0000256" key="2">
    <source>
        <dbReference type="SAM" id="Phobius"/>
    </source>
</evidence>
<dbReference type="EMBL" id="JATAAI010000015">
    <property type="protein sequence ID" value="KAK1740803.1"/>
    <property type="molecule type" value="Genomic_DNA"/>
</dbReference>